<keyword evidence="3" id="KW-1185">Reference proteome</keyword>
<comment type="caution">
    <text evidence="2">The sequence shown here is derived from an EMBL/GenBank/DDBJ whole genome shotgun (WGS) entry which is preliminary data.</text>
</comment>
<protein>
    <submittedName>
        <fullName evidence="2">Uncharacterized protein</fullName>
    </submittedName>
</protein>
<dbReference type="EMBL" id="JACEIK010006650">
    <property type="protein sequence ID" value="MCE2056044.1"/>
    <property type="molecule type" value="Genomic_DNA"/>
</dbReference>
<reference evidence="2 3" key="1">
    <citation type="journal article" date="2021" name="BMC Genomics">
        <title>Datura genome reveals duplications of psychoactive alkaloid biosynthetic genes and high mutation rate following tissue culture.</title>
        <authorList>
            <person name="Rajewski A."/>
            <person name="Carter-House D."/>
            <person name="Stajich J."/>
            <person name="Litt A."/>
        </authorList>
    </citation>
    <scope>NUCLEOTIDE SEQUENCE [LARGE SCALE GENOMIC DNA]</scope>
    <source>
        <strain evidence="2">AR-01</strain>
    </source>
</reference>
<gene>
    <name evidence="2" type="ORF">HAX54_043962</name>
</gene>
<organism evidence="2 3">
    <name type="scientific">Datura stramonium</name>
    <name type="common">Jimsonweed</name>
    <name type="synonym">Common thornapple</name>
    <dbReference type="NCBI Taxonomy" id="4076"/>
    <lineage>
        <taxon>Eukaryota</taxon>
        <taxon>Viridiplantae</taxon>
        <taxon>Streptophyta</taxon>
        <taxon>Embryophyta</taxon>
        <taxon>Tracheophyta</taxon>
        <taxon>Spermatophyta</taxon>
        <taxon>Magnoliopsida</taxon>
        <taxon>eudicotyledons</taxon>
        <taxon>Gunneridae</taxon>
        <taxon>Pentapetalae</taxon>
        <taxon>asterids</taxon>
        <taxon>lamiids</taxon>
        <taxon>Solanales</taxon>
        <taxon>Solanaceae</taxon>
        <taxon>Solanoideae</taxon>
        <taxon>Datureae</taxon>
        <taxon>Datura</taxon>
    </lineage>
</organism>
<sequence length="62" mass="7358">MTSERTPRPRTTKQSDLTDKGKGRKKGSLRLKQSLVLTQNWKKPFARKREIRRERLSFTAKE</sequence>
<feature type="region of interest" description="Disordered" evidence="1">
    <location>
        <begin position="1"/>
        <end position="32"/>
    </location>
</feature>
<evidence type="ECO:0000313" key="2">
    <source>
        <dbReference type="EMBL" id="MCE2056044.1"/>
    </source>
</evidence>
<dbReference type="Proteomes" id="UP000823775">
    <property type="component" value="Unassembled WGS sequence"/>
</dbReference>
<name>A0ABS8W5F1_DATST</name>
<proteinExistence type="predicted"/>
<evidence type="ECO:0000313" key="3">
    <source>
        <dbReference type="Proteomes" id="UP000823775"/>
    </source>
</evidence>
<evidence type="ECO:0000256" key="1">
    <source>
        <dbReference type="SAM" id="MobiDB-lite"/>
    </source>
</evidence>
<accession>A0ABS8W5F1</accession>
<feature type="non-terminal residue" evidence="2">
    <location>
        <position position="62"/>
    </location>
</feature>